<name>A0A1T3NNB7_9ACTN</name>
<dbReference type="GO" id="GO:0016810">
    <property type="term" value="F:hydrolase activity, acting on carbon-nitrogen (but not peptide) bonds"/>
    <property type="evidence" value="ECO:0007669"/>
    <property type="project" value="InterPro"/>
</dbReference>
<evidence type="ECO:0000313" key="3">
    <source>
        <dbReference type="EMBL" id="OPC78248.1"/>
    </source>
</evidence>
<dbReference type="Pfam" id="PF07969">
    <property type="entry name" value="Amidohydro_3"/>
    <property type="match status" value="1"/>
</dbReference>
<reference evidence="3 4" key="1">
    <citation type="submission" date="2017-03" db="EMBL/GenBank/DDBJ databases">
        <title>Draft genome sequence of Streptomyces scabrisporus NF3, endophyte isolated from Amphipterygium adstringens.</title>
        <authorList>
            <person name="Vazquez M."/>
            <person name="Ceapa C.D."/>
            <person name="Rodriguez Luna D."/>
            <person name="Sanchez Esquivel S."/>
        </authorList>
    </citation>
    <scope>NUCLEOTIDE SEQUENCE [LARGE SCALE GENOMIC DNA]</scope>
    <source>
        <strain evidence="3 4">NF3</strain>
    </source>
</reference>
<feature type="region of interest" description="Disordered" evidence="1">
    <location>
        <begin position="1"/>
        <end position="20"/>
    </location>
</feature>
<dbReference type="InterPro" id="IPR013108">
    <property type="entry name" value="Amidohydro_3"/>
</dbReference>
<dbReference type="RefSeq" id="WP_078981342.1">
    <property type="nucleotide sequence ID" value="NZ_MWQN01000003.1"/>
</dbReference>
<proteinExistence type="predicted"/>
<dbReference type="InterPro" id="IPR011059">
    <property type="entry name" value="Metal-dep_hydrolase_composite"/>
</dbReference>
<feature type="domain" description="Amidohydrolase 3" evidence="2">
    <location>
        <begin position="120"/>
        <end position="470"/>
    </location>
</feature>
<dbReference type="EMBL" id="MWQN01000003">
    <property type="protein sequence ID" value="OPC78248.1"/>
    <property type="molecule type" value="Genomic_DNA"/>
</dbReference>
<protein>
    <submittedName>
        <fullName evidence="3">Metal-dependent hydrolase</fullName>
    </submittedName>
</protein>
<dbReference type="SUPFAM" id="SSF51556">
    <property type="entry name" value="Metallo-dependent hydrolases"/>
    <property type="match status" value="1"/>
</dbReference>
<dbReference type="AlphaFoldDB" id="A0A1T3NNB7"/>
<organism evidence="3 4">
    <name type="scientific">Embleya scabrispora</name>
    <dbReference type="NCBI Taxonomy" id="159449"/>
    <lineage>
        <taxon>Bacteria</taxon>
        <taxon>Bacillati</taxon>
        <taxon>Actinomycetota</taxon>
        <taxon>Actinomycetes</taxon>
        <taxon>Kitasatosporales</taxon>
        <taxon>Streptomycetaceae</taxon>
        <taxon>Embleya</taxon>
    </lineage>
</organism>
<evidence type="ECO:0000256" key="1">
    <source>
        <dbReference type="SAM" id="MobiDB-lite"/>
    </source>
</evidence>
<dbReference type="Proteomes" id="UP000190037">
    <property type="component" value="Unassembled WGS sequence"/>
</dbReference>
<comment type="caution">
    <text evidence="3">The sequence shown here is derived from an EMBL/GenBank/DDBJ whole genome shotgun (WGS) entry which is preliminary data.</text>
</comment>
<dbReference type="PANTHER" id="PTHR22642">
    <property type="entry name" value="IMIDAZOLONEPROPIONASE"/>
    <property type="match status" value="1"/>
</dbReference>
<dbReference type="Gene3D" id="3.20.20.140">
    <property type="entry name" value="Metal-dependent hydrolases"/>
    <property type="match status" value="1"/>
</dbReference>
<gene>
    <name evidence="3" type="ORF">B4N89_39405</name>
</gene>
<accession>A0A1T3NNB7</accession>
<dbReference type="OrthoDB" id="3173428at2"/>
<dbReference type="SUPFAM" id="SSF51338">
    <property type="entry name" value="Composite domain of metallo-dependent hydrolases"/>
    <property type="match status" value="1"/>
</dbReference>
<evidence type="ECO:0000259" key="2">
    <source>
        <dbReference type="Pfam" id="PF07969"/>
    </source>
</evidence>
<dbReference type="InterPro" id="IPR032466">
    <property type="entry name" value="Metal_Hydrolase"/>
</dbReference>
<keyword evidence="3" id="KW-0378">Hydrolase</keyword>
<sequence length="476" mass="49396">MRNRESWNARRSAAPAGDAPADLVLTGGRVHVFDEGDHLAQAIAVRAGRIVRVGHDDEVAPLIGPATREIPLRGRAVLPGINDSHLHGVWLGAMWPHLLMDALTAGASDAPPPAAPALRTSADRRAAILRTRDLLASLGVTSYTEPGLGPGEDGGETGCFGSAALADYAQLAAEGELAARVTALLLFGELDGPGSADAFTVGLREFAAPAEVPGWFRVAGVKIFADGIPPMRSAWVCEPYPDGTHGGLLIDGDSAEQRLHRLTGMIRAAHAAGHQIGVHSTGDRTSAAVVAALGAAQADDPRAARHYLIHGDLLPPATLAEMAAAGIGLNTQPGIAVATRHLLHDTLGAHTLARMCPTRDALDAGVDVCLSSDSPVLTPDWRRGVVAAVTRAGVDGSVCGADQRLAVREALRAYTVTPARQDGAESWKGSLEPGKVADLCVLAADPLRVEVEALPQVPVELTVVDGRVVYEAASRG</sequence>
<keyword evidence="4" id="KW-1185">Reference proteome</keyword>
<evidence type="ECO:0000313" key="4">
    <source>
        <dbReference type="Proteomes" id="UP000190037"/>
    </source>
</evidence>
<dbReference type="PANTHER" id="PTHR22642:SF2">
    <property type="entry name" value="PROTEIN LONG AFTER FAR-RED 3"/>
    <property type="match status" value="1"/>
</dbReference>
<dbReference type="STRING" id="159449.B4N89_39405"/>
<dbReference type="Gene3D" id="2.30.40.10">
    <property type="entry name" value="Urease, subunit C, domain 1"/>
    <property type="match status" value="2"/>
</dbReference>